<keyword evidence="4" id="KW-1185">Reference proteome</keyword>
<name>G0J0E2_CYCMS</name>
<dbReference type="STRING" id="880070.Cycma_4520"/>
<evidence type="ECO:0000256" key="1">
    <source>
        <dbReference type="SAM" id="MobiDB-lite"/>
    </source>
</evidence>
<protein>
    <submittedName>
        <fullName evidence="3">Uncharacterized protein</fullName>
    </submittedName>
</protein>
<organism evidence="3 4">
    <name type="scientific">Cyclobacterium marinum (strain ATCC 25205 / DSM 745 / LMG 13164 / NCIMB 1802)</name>
    <name type="common">Flectobacillus marinus</name>
    <dbReference type="NCBI Taxonomy" id="880070"/>
    <lineage>
        <taxon>Bacteria</taxon>
        <taxon>Pseudomonadati</taxon>
        <taxon>Bacteroidota</taxon>
        <taxon>Cytophagia</taxon>
        <taxon>Cytophagales</taxon>
        <taxon>Cyclobacteriaceae</taxon>
        <taxon>Cyclobacterium</taxon>
    </lineage>
</organism>
<keyword evidence="2" id="KW-1133">Transmembrane helix</keyword>
<reference evidence="4" key="1">
    <citation type="submission" date="2011-07" db="EMBL/GenBank/DDBJ databases">
        <title>The complete genome of Cyclobacterium marinum DSM 745.</title>
        <authorList>
            <person name="Lucas S."/>
            <person name="Han J."/>
            <person name="Lapidus A."/>
            <person name="Bruce D."/>
            <person name="Goodwin L."/>
            <person name="Pitluck S."/>
            <person name="Peters L."/>
            <person name="Kyrpides N."/>
            <person name="Mavromatis K."/>
            <person name="Ivanova N."/>
            <person name="Ovchinnikova G."/>
            <person name="Chertkov O."/>
            <person name="Detter J.C."/>
            <person name="Tapia R."/>
            <person name="Han C."/>
            <person name="Land M."/>
            <person name="Hauser L."/>
            <person name="Markowitz V."/>
            <person name="Cheng J.-F."/>
            <person name="Hugenholtz P."/>
            <person name="Woyke T."/>
            <person name="Wu D."/>
            <person name="Tindall B."/>
            <person name="Schuetze A."/>
            <person name="Brambilla E."/>
            <person name="Klenk H.-P."/>
            <person name="Eisen J.A."/>
        </authorList>
    </citation>
    <scope>NUCLEOTIDE SEQUENCE [LARGE SCALE GENOMIC DNA]</scope>
    <source>
        <strain evidence="4">ATCC 25205 / DSM 745 / LMG 13164 / NCIMB 1802</strain>
    </source>
</reference>
<evidence type="ECO:0000256" key="2">
    <source>
        <dbReference type="SAM" id="Phobius"/>
    </source>
</evidence>
<feature type="transmembrane region" description="Helical" evidence="2">
    <location>
        <begin position="35"/>
        <end position="54"/>
    </location>
</feature>
<accession>G0J0E2</accession>
<sequence>MENKEVKKPGNGCYNENGTNQHNKKPFQNYLGSDLLLPLFPLFYLFLFSFFKLYK</sequence>
<evidence type="ECO:0000313" key="4">
    <source>
        <dbReference type="Proteomes" id="UP000001635"/>
    </source>
</evidence>
<gene>
    <name evidence="3" type="ordered locus">Cycma_4520</name>
</gene>
<dbReference type="Proteomes" id="UP000001635">
    <property type="component" value="Chromosome"/>
</dbReference>
<dbReference type="EMBL" id="CP002955">
    <property type="protein sequence ID" value="AEL28215.1"/>
    <property type="molecule type" value="Genomic_DNA"/>
</dbReference>
<feature type="region of interest" description="Disordered" evidence="1">
    <location>
        <begin position="1"/>
        <end position="21"/>
    </location>
</feature>
<keyword evidence="2" id="KW-0812">Transmembrane</keyword>
<dbReference type="AlphaFoldDB" id="G0J0E2"/>
<dbReference type="KEGG" id="cmr:Cycma_4520"/>
<evidence type="ECO:0000313" key="3">
    <source>
        <dbReference type="EMBL" id="AEL28215.1"/>
    </source>
</evidence>
<keyword evidence="2" id="KW-0472">Membrane</keyword>
<dbReference type="HOGENOM" id="CLU_3024569_0_0_10"/>
<proteinExistence type="predicted"/>